<sequence length="68" mass="7004">MRLHPCCGGAGVAPGDACLRLSLPTAFFALCRIPDQALQSCLAPVIGLPTVRFPPKLPAPPKLPGPGM</sequence>
<protein>
    <submittedName>
        <fullName evidence="1">Predicted protein</fullName>
    </submittedName>
</protein>
<dbReference type="HOGENOM" id="CLU_2794394_0_0_1"/>
<dbReference type="InParanoid" id="E5R4C6"/>
<gene>
    <name evidence="1" type="ORF">LEMA_uP046000.1</name>
</gene>
<dbReference type="EMBL" id="FP929083">
    <property type="protein sequence ID" value="CBX91894.1"/>
    <property type="molecule type" value="Genomic_DNA"/>
</dbReference>
<reference evidence="2" key="1">
    <citation type="journal article" date="2011" name="Nat. Commun.">
        <title>Effector diversification within compartments of the Leptosphaeria maculans genome affected by Repeat-Induced Point mutations.</title>
        <authorList>
            <person name="Rouxel T."/>
            <person name="Grandaubert J."/>
            <person name="Hane J.K."/>
            <person name="Hoede C."/>
            <person name="van de Wouw A.P."/>
            <person name="Couloux A."/>
            <person name="Dominguez V."/>
            <person name="Anthouard V."/>
            <person name="Bally P."/>
            <person name="Bourras S."/>
            <person name="Cozijnsen A.J."/>
            <person name="Ciuffetti L.M."/>
            <person name="Degrave A."/>
            <person name="Dilmaghani A."/>
            <person name="Duret L."/>
            <person name="Fudal I."/>
            <person name="Goodwin S.B."/>
            <person name="Gout L."/>
            <person name="Glaser N."/>
            <person name="Linglin J."/>
            <person name="Kema G.H.J."/>
            <person name="Lapalu N."/>
            <person name="Lawrence C.B."/>
            <person name="May K."/>
            <person name="Meyer M."/>
            <person name="Ollivier B."/>
            <person name="Poulain J."/>
            <person name="Schoch C.L."/>
            <person name="Simon A."/>
            <person name="Spatafora J.W."/>
            <person name="Stachowiak A."/>
            <person name="Turgeon B.G."/>
            <person name="Tyler B.M."/>
            <person name="Vincent D."/>
            <person name="Weissenbach J."/>
            <person name="Amselem J."/>
            <person name="Quesneville H."/>
            <person name="Oliver R.P."/>
            <person name="Wincker P."/>
            <person name="Balesdent M.-H."/>
            <person name="Howlett B.J."/>
        </authorList>
    </citation>
    <scope>NUCLEOTIDE SEQUENCE [LARGE SCALE GENOMIC DNA]</scope>
    <source>
        <strain evidence="2">JN3 / isolate v23.1.3 / race Av1-4-5-6-7-8</strain>
    </source>
</reference>
<accession>E5R4C6</accession>
<proteinExistence type="predicted"/>
<name>E5R4C6_LEPMJ</name>
<dbReference type="Proteomes" id="UP000002668">
    <property type="component" value="Genome"/>
</dbReference>
<keyword evidence="2" id="KW-1185">Reference proteome</keyword>
<evidence type="ECO:0000313" key="2">
    <source>
        <dbReference type="Proteomes" id="UP000002668"/>
    </source>
</evidence>
<dbReference type="VEuPathDB" id="FungiDB:LEMA_uP046000.1"/>
<dbReference type="AlphaFoldDB" id="E5R4C6"/>
<evidence type="ECO:0000313" key="1">
    <source>
        <dbReference type="EMBL" id="CBX91894.1"/>
    </source>
</evidence>
<organism evidence="2">
    <name type="scientific">Leptosphaeria maculans (strain JN3 / isolate v23.1.3 / race Av1-4-5-6-7-8)</name>
    <name type="common">Blackleg fungus</name>
    <name type="synonym">Phoma lingam</name>
    <dbReference type="NCBI Taxonomy" id="985895"/>
    <lineage>
        <taxon>Eukaryota</taxon>
        <taxon>Fungi</taxon>
        <taxon>Dikarya</taxon>
        <taxon>Ascomycota</taxon>
        <taxon>Pezizomycotina</taxon>
        <taxon>Dothideomycetes</taxon>
        <taxon>Pleosporomycetidae</taxon>
        <taxon>Pleosporales</taxon>
        <taxon>Pleosporineae</taxon>
        <taxon>Leptosphaeriaceae</taxon>
        <taxon>Plenodomus</taxon>
        <taxon>Plenodomus lingam/Leptosphaeria maculans species complex</taxon>
    </lineage>
</organism>